<proteinExistence type="predicted"/>
<evidence type="ECO:0000313" key="1">
    <source>
        <dbReference type="EMBL" id="GBP92631.1"/>
    </source>
</evidence>
<dbReference type="EMBL" id="BGZK01002291">
    <property type="protein sequence ID" value="GBP92631.1"/>
    <property type="molecule type" value="Genomic_DNA"/>
</dbReference>
<dbReference type="AlphaFoldDB" id="A0A4C1ZUS9"/>
<name>A0A4C1ZUS9_EUMVA</name>
<gene>
    <name evidence="1" type="ORF">EVAR_100453_1</name>
</gene>
<protein>
    <submittedName>
        <fullName evidence="1">Uncharacterized protein</fullName>
    </submittedName>
</protein>
<dbReference type="Proteomes" id="UP000299102">
    <property type="component" value="Unassembled WGS sequence"/>
</dbReference>
<evidence type="ECO:0000313" key="2">
    <source>
        <dbReference type="Proteomes" id="UP000299102"/>
    </source>
</evidence>
<keyword evidence="2" id="KW-1185">Reference proteome</keyword>
<reference evidence="1 2" key="1">
    <citation type="journal article" date="2019" name="Commun. Biol.">
        <title>The bagworm genome reveals a unique fibroin gene that provides high tensile strength.</title>
        <authorList>
            <person name="Kono N."/>
            <person name="Nakamura H."/>
            <person name="Ohtoshi R."/>
            <person name="Tomita M."/>
            <person name="Numata K."/>
            <person name="Arakawa K."/>
        </authorList>
    </citation>
    <scope>NUCLEOTIDE SEQUENCE [LARGE SCALE GENOMIC DNA]</scope>
</reference>
<comment type="caution">
    <text evidence="1">The sequence shown here is derived from an EMBL/GenBank/DDBJ whole genome shotgun (WGS) entry which is preliminary data.</text>
</comment>
<organism evidence="1 2">
    <name type="scientific">Eumeta variegata</name>
    <name type="common">Bagworm moth</name>
    <name type="synonym">Eumeta japonica</name>
    <dbReference type="NCBI Taxonomy" id="151549"/>
    <lineage>
        <taxon>Eukaryota</taxon>
        <taxon>Metazoa</taxon>
        <taxon>Ecdysozoa</taxon>
        <taxon>Arthropoda</taxon>
        <taxon>Hexapoda</taxon>
        <taxon>Insecta</taxon>
        <taxon>Pterygota</taxon>
        <taxon>Neoptera</taxon>
        <taxon>Endopterygota</taxon>
        <taxon>Lepidoptera</taxon>
        <taxon>Glossata</taxon>
        <taxon>Ditrysia</taxon>
        <taxon>Tineoidea</taxon>
        <taxon>Psychidae</taxon>
        <taxon>Oiketicinae</taxon>
        <taxon>Eumeta</taxon>
    </lineage>
</organism>
<accession>A0A4C1ZUS9</accession>
<sequence length="346" mass="39408">MIHRKATSLPLDGESPEIRWSLPPIDTQNPRSVTSAFSVSSEETGYLMEEDRIDERGCGVSRIEQAHFYAIDTLAAVSLYRSPPRQGSEMYIGFKVQNRNGRCHRKRSTTLPTVLEERKKRREYTSVAGRGRRYTGCRRSAVRARWMPDDFLKRCLQCTNSKYQLEPAPDSDGKSLVGVAISETLPVSSVVKFPNTGLRRERGGWYVVQGLGRPNCWSTSECRSSTRRLMPLQVGRYHYRIAGDEIPANEIIAWPLPYQDKHAIRQDLVLDPKRSVDLLPIQTPVSLPVPNRVLFRNRVPAYSSDRGSYLGSTRSPRLEADLGLSFECCFQLESFESFILLAWYAR</sequence>